<dbReference type="Gene3D" id="2.70.98.70">
    <property type="match status" value="1"/>
</dbReference>
<reference evidence="3 4" key="1">
    <citation type="submission" date="2023-07" db="EMBL/GenBank/DDBJ databases">
        <title>Genomic Encyclopedia of Type Strains, Phase IV (KMG-IV): sequencing the most valuable type-strain genomes for metagenomic binning, comparative biology and taxonomic classification.</title>
        <authorList>
            <person name="Goeker M."/>
        </authorList>
    </citation>
    <scope>NUCLEOTIDE SEQUENCE [LARGE SCALE GENOMIC DNA]</scope>
    <source>
        <strain evidence="3 4">DSM 19619</strain>
    </source>
</reference>
<evidence type="ECO:0000313" key="3">
    <source>
        <dbReference type="EMBL" id="MDQ0473871.1"/>
    </source>
</evidence>
<evidence type="ECO:0000256" key="1">
    <source>
        <dbReference type="ARBA" id="ARBA00004196"/>
    </source>
</evidence>
<dbReference type="Gene3D" id="1.50.10.100">
    <property type="entry name" value="Chondroitin AC/alginate lyase"/>
    <property type="match status" value="1"/>
</dbReference>
<comment type="caution">
    <text evidence="3">The sequence shown here is derived from an EMBL/GenBank/DDBJ whole genome shotgun (WGS) entry which is preliminary data.</text>
</comment>
<dbReference type="RefSeq" id="WP_307282577.1">
    <property type="nucleotide sequence ID" value="NZ_JAUSVX010000018.1"/>
</dbReference>
<dbReference type="Pfam" id="PF07940">
    <property type="entry name" value="Hepar_II_III_C"/>
    <property type="match status" value="1"/>
</dbReference>
<keyword evidence="4" id="KW-1185">Reference proteome</keyword>
<feature type="domain" description="Heparinase II/III-like C-terminal" evidence="2">
    <location>
        <begin position="312"/>
        <end position="553"/>
    </location>
</feature>
<organism evidence="3 4">
    <name type="scientific">Labrys wisconsinensis</name>
    <dbReference type="NCBI Taxonomy" id="425677"/>
    <lineage>
        <taxon>Bacteria</taxon>
        <taxon>Pseudomonadati</taxon>
        <taxon>Pseudomonadota</taxon>
        <taxon>Alphaproteobacteria</taxon>
        <taxon>Hyphomicrobiales</taxon>
        <taxon>Xanthobacteraceae</taxon>
        <taxon>Labrys</taxon>
    </lineage>
</organism>
<gene>
    <name evidence="3" type="ORF">QO011_006907</name>
</gene>
<proteinExistence type="predicted"/>
<dbReference type="InterPro" id="IPR008929">
    <property type="entry name" value="Chondroitin_lyas"/>
</dbReference>
<dbReference type="EMBL" id="JAUSVX010000018">
    <property type="protein sequence ID" value="MDQ0473871.1"/>
    <property type="molecule type" value="Genomic_DNA"/>
</dbReference>
<comment type="subcellular location">
    <subcellularLocation>
        <location evidence="1">Cell envelope</location>
    </subcellularLocation>
</comment>
<dbReference type="InterPro" id="IPR012480">
    <property type="entry name" value="Hepar_II_III_C"/>
</dbReference>
<sequence length="565" mass="61328">MSRSGIGTKVRLGLLAGRNAGRSALARLYTSRLYRWRFGSGRPERLLLAPQDLRAADPTRAEEIIQNRFTFAGKTVVLKDASPFAIPSPSPAWSEGLLGFTWLRHLRTVQGLDGHHAARRLVADFVRGPARFGQEALRPVTAARRVVSWLSQSPLVLEGADRGFYRAFIRSITWQTHYLLSAGRVGPDGLPRLLCAMAATQASLCLAEKGGLRRRATRWLVDELQRQVLADGVHRSRNPQATVELLLDLLPLRQSFAARNLPPPPELLGAIDRLMPMLRFFRHADGAFAAFNGMGYTQSHLIATLLAYDDARGKPVQNAPHGGYQRVEGSSAVLLVDTGRPPALSMSHEAHAGTLSFEFSADGARIIVNCGAPAVGRDSWRQLARATAAHSTAVVAEASSCRFAPLGPSERPVIAGPKTVTLERRETPDAITLAASHDGYKAAFGLVHERVLTLSPRTGALAGRDAMLDRAGQAWRGRETVLLRFHVHPAVGARPGGGDRFAALTLPNGKVWRLRADGLPLAIEESIHFANPEGPRRATQIVVVVPRDDGGASLPVSWSLEPETR</sequence>
<evidence type="ECO:0000259" key="2">
    <source>
        <dbReference type="Pfam" id="PF07940"/>
    </source>
</evidence>
<protein>
    <submittedName>
        <fullName evidence="3">Heparinase superfamily protein</fullName>
    </submittedName>
</protein>
<accession>A0ABU0JHV5</accession>
<name>A0ABU0JHV5_9HYPH</name>
<evidence type="ECO:0000313" key="4">
    <source>
        <dbReference type="Proteomes" id="UP001242480"/>
    </source>
</evidence>
<dbReference type="Proteomes" id="UP001242480">
    <property type="component" value="Unassembled WGS sequence"/>
</dbReference>